<evidence type="ECO:0000313" key="1">
    <source>
        <dbReference type="EMBL" id="MBK1871091.1"/>
    </source>
</evidence>
<sequence length="216" mass="23327">MSSRIDAIPQGSRRRRPLRAARRARLAPYVSGAFGLIAVGVLLAFLYQTGAFTTKPKPVEEAVVPADHVTVSTSTITGLDSQQRPYSISAKTAIQDKDEPKFIKLNDVSGATNRKNGEAITFQSQKGLYNSDVKTLDLDTEVVIQSKDRFTARMDKAHVVVGEKRLTSDVPVQVQLSNGTINANGVQITNDGNNILFLNGVKAHFGSSKSQGDSTP</sequence>
<organism evidence="1 2">
    <name type="scientific">Taklimakanibacter albus</name>
    <dbReference type="NCBI Taxonomy" id="2800327"/>
    <lineage>
        <taxon>Bacteria</taxon>
        <taxon>Pseudomonadati</taxon>
        <taxon>Pseudomonadota</taxon>
        <taxon>Alphaproteobacteria</taxon>
        <taxon>Hyphomicrobiales</taxon>
        <taxon>Aestuariivirgaceae</taxon>
        <taxon>Taklimakanibacter</taxon>
    </lineage>
</organism>
<dbReference type="EMBL" id="JAENHL010000008">
    <property type="protein sequence ID" value="MBK1871091.1"/>
    <property type="molecule type" value="Genomic_DNA"/>
</dbReference>
<proteinExistence type="predicted"/>
<accession>A0ACC5REF9</accession>
<protein>
    <submittedName>
        <fullName evidence="1">LPS export ABC transporter periplasmic protein LptC</fullName>
    </submittedName>
</protein>
<gene>
    <name evidence="1" type="primary">lptC</name>
    <name evidence="1" type="ORF">JHL16_32290</name>
</gene>
<keyword evidence="2" id="KW-1185">Reference proteome</keyword>
<dbReference type="Proteomes" id="UP000616151">
    <property type="component" value="Unassembled WGS sequence"/>
</dbReference>
<name>A0ACC5REF9_9HYPH</name>
<comment type="caution">
    <text evidence="1">The sequence shown here is derived from an EMBL/GenBank/DDBJ whole genome shotgun (WGS) entry which is preliminary data.</text>
</comment>
<evidence type="ECO:0000313" key="2">
    <source>
        <dbReference type="Proteomes" id="UP000616151"/>
    </source>
</evidence>
<reference evidence="1" key="1">
    <citation type="submission" date="2021-01" db="EMBL/GenBank/DDBJ databases">
        <authorList>
            <person name="Sun Q."/>
        </authorList>
    </citation>
    <scope>NUCLEOTIDE SEQUENCE</scope>
    <source>
        <strain evidence="1">YIM B02566</strain>
    </source>
</reference>